<feature type="compositionally biased region" description="Polar residues" evidence="6">
    <location>
        <begin position="609"/>
        <end position="625"/>
    </location>
</feature>
<dbReference type="SUPFAM" id="SSF55785">
    <property type="entry name" value="PYP-like sensor domain (PAS domain)"/>
    <property type="match status" value="1"/>
</dbReference>
<dbReference type="PROSITE" id="PS50112">
    <property type="entry name" value="PAS"/>
    <property type="match status" value="1"/>
</dbReference>
<dbReference type="STRING" id="102285.A0A158QI93"/>
<evidence type="ECO:0000259" key="7">
    <source>
        <dbReference type="PROSITE" id="PS50112"/>
    </source>
</evidence>
<keyword evidence="2" id="KW-0805">Transcription regulation</keyword>
<accession>A0A158QI93</accession>
<keyword evidence="1" id="KW-0677">Repeat</keyword>
<keyword evidence="4" id="KW-0804">Transcription</keyword>
<reference evidence="9 10" key="2">
    <citation type="submission" date="2018-11" db="EMBL/GenBank/DDBJ databases">
        <authorList>
            <consortium name="Pathogen Informatics"/>
        </authorList>
    </citation>
    <scope>NUCLEOTIDE SEQUENCE [LARGE SCALE GENOMIC DNA]</scope>
</reference>
<evidence type="ECO:0000313" key="11">
    <source>
        <dbReference type="WBParaSite" id="HNAJ_0000896001-mRNA-1"/>
    </source>
</evidence>
<dbReference type="PANTHER" id="PTHR23042">
    <property type="entry name" value="CIRCADIAN PROTEIN CLOCK/ARNT/BMAL/PAS"/>
    <property type="match status" value="1"/>
</dbReference>
<dbReference type="GO" id="GO:0046983">
    <property type="term" value="F:protein dimerization activity"/>
    <property type="evidence" value="ECO:0007669"/>
    <property type="project" value="InterPro"/>
</dbReference>
<feature type="compositionally biased region" description="Pro residues" evidence="6">
    <location>
        <begin position="712"/>
        <end position="723"/>
    </location>
</feature>
<dbReference type="AlphaFoldDB" id="A0A158QI93"/>
<dbReference type="InterPro" id="IPR001067">
    <property type="entry name" value="Nuc_translocat"/>
</dbReference>
<dbReference type="Pfam" id="PF00010">
    <property type="entry name" value="HLH"/>
    <property type="match status" value="1"/>
</dbReference>
<dbReference type="InterPro" id="IPR000014">
    <property type="entry name" value="PAS"/>
</dbReference>
<feature type="region of interest" description="Disordered" evidence="6">
    <location>
        <begin position="702"/>
        <end position="723"/>
    </location>
</feature>
<dbReference type="SMART" id="SM00091">
    <property type="entry name" value="PAS"/>
    <property type="match status" value="2"/>
</dbReference>
<dbReference type="InterPro" id="IPR050933">
    <property type="entry name" value="Circadian_TF"/>
</dbReference>
<feature type="region of interest" description="Disordered" evidence="6">
    <location>
        <begin position="672"/>
        <end position="691"/>
    </location>
</feature>
<evidence type="ECO:0000256" key="3">
    <source>
        <dbReference type="ARBA" id="ARBA00023125"/>
    </source>
</evidence>
<feature type="domain" description="BHLH" evidence="8">
    <location>
        <begin position="37"/>
        <end position="90"/>
    </location>
</feature>
<dbReference type="Gene3D" id="3.30.450.20">
    <property type="entry name" value="PAS domain"/>
    <property type="match status" value="1"/>
</dbReference>
<evidence type="ECO:0000313" key="10">
    <source>
        <dbReference type="Proteomes" id="UP000278807"/>
    </source>
</evidence>
<dbReference type="PROSITE" id="PS50888">
    <property type="entry name" value="BHLH"/>
    <property type="match status" value="1"/>
</dbReference>
<keyword evidence="3" id="KW-0238">DNA-binding</keyword>
<feature type="region of interest" description="Disordered" evidence="6">
    <location>
        <begin position="580"/>
        <end position="625"/>
    </location>
</feature>
<dbReference type="InterPro" id="IPR035965">
    <property type="entry name" value="PAS-like_dom_sf"/>
</dbReference>
<name>A0A158QI93_RODNA</name>
<evidence type="ECO:0000256" key="1">
    <source>
        <dbReference type="ARBA" id="ARBA00022737"/>
    </source>
</evidence>
<dbReference type="GO" id="GO:0003677">
    <property type="term" value="F:DNA binding"/>
    <property type="evidence" value="ECO:0007669"/>
    <property type="project" value="UniProtKB-KW"/>
</dbReference>
<proteinExistence type="predicted"/>
<dbReference type="GO" id="GO:0005634">
    <property type="term" value="C:nucleus"/>
    <property type="evidence" value="ECO:0007669"/>
    <property type="project" value="InterPro"/>
</dbReference>
<dbReference type="GO" id="GO:0005667">
    <property type="term" value="C:transcription regulator complex"/>
    <property type="evidence" value="ECO:0007669"/>
    <property type="project" value="InterPro"/>
</dbReference>
<evidence type="ECO:0000256" key="5">
    <source>
        <dbReference type="ARBA" id="ARBA00023242"/>
    </source>
</evidence>
<feature type="domain" description="PAS" evidence="7">
    <location>
        <begin position="108"/>
        <end position="179"/>
    </location>
</feature>
<dbReference type="InterPro" id="IPR036638">
    <property type="entry name" value="HLH_DNA-bd_sf"/>
</dbReference>
<evidence type="ECO:0000256" key="6">
    <source>
        <dbReference type="SAM" id="MobiDB-lite"/>
    </source>
</evidence>
<dbReference type="GO" id="GO:0003700">
    <property type="term" value="F:DNA-binding transcription factor activity"/>
    <property type="evidence" value="ECO:0007669"/>
    <property type="project" value="InterPro"/>
</dbReference>
<reference evidence="11" key="1">
    <citation type="submission" date="2016-04" db="UniProtKB">
        <authorList>
            <consortium name="WormBaseParasite"/>
        </authorList>
    </citation>
    <scope>IDENTIFICATION</scope>
</reference>
<keyword evidence="10" id="KW-1185">Reference proteome</keyword>
<dbReference type="SMART" id="SM00353">
    <property type="entry name" value="HLH"/>
    <property type="match status" value="1"/>
</dbReference>
<dbReference type="CDD" id="cd00130">
    <property type="entry name" value="PAS"/>
    <property type="match status" value="1"/>
</dbReference>
<dbReference type="OrthoDB" id="71302at2759"/>
<keyword evidence="5" id="KW-0539">Nucleus</keyword>
<organism evidence="11">
    <name type="scientific">Rodentolepis nana</name>
    <name type="common">Dwarf tapeworm</name>
    <name type="synonym">Hymenolepis nana</name>
    <dbReference type="NCBI Taxonomy" id="102285"/>
    <lineage>
        <taxon>Eukaryota</taxon>
        <taxon>Metazoa</taxon>
        <taxon>Spiralia</taxon>
        <taxon>Lophotrochozoa</taxon>
        <taxon>Platyhelminthes</taxon>
        <taxon>Cestoda</taxon>
        <taxon>Eucestoda</taxon>
        <taxon>Cyclophyllidea</taxon>
        <taxon>Hymenolepididae</taxon>
        <taxon>Rodentolepis</taxon>
    </lineage>
</organism>
<dbReference type="EMBL" id="UZAE01012447">
    <property type="protein sequence ID" value="VDO05178.1"/>
    <property type="molecule type" value="Genomic_DNA"/>
</dbReference>
<dbReference type="Proteomes" id="UP000278807">
    <property type="component" value="Unassembled WGS sequence"/>
</dbReference>
<dbReference type="PRINTS" id="PR00785">
    <property type="entry name" value="NCTRNSLOCATR"/>
</dbReference>
<gene>
    <name evidence="9" type="ORF">HNAJ_LOCUS8956</name>
</gene>
<dbReference type="InterPro" id="IPR011598">
    <property type="entry name" value="bHLH_dom"/>
</dbReference>
<feature type="compositionally biased region" description="Low complexity" evidence="6">
    <location>
        <begin position="702"/>
        <end position="711"/>
    </location>
</feature>
<protein>
    <submittedName>
        <fullName evidence="11">Aryl hydrocarbon receptor nuclear translocator</fullName>
    </submittedName>
</protein>
<sequence length="723" mass="79407">MMSDMTNDQHICEGSSCNSCMQPNRDDSYAQLEKERSARENHCQIERRRRNKMSAYITELCQMLPSCNSVSRRPDKLTILRMAVGHLKSLRGANNIPDNTHKESFLTDQELRHLILEAADGFLFVCQCDTGRIVYVSDSISSVLYCSQSDWYQSALYDLCHPDDVEKIRDQLVGVQRASSCAVFGFNSSPDMNSNGSNRHGVSDTSNVSSTFRTLDLKSGIIKRDGSKSRMGVSDDRRGFLCRMKLGALSIAQHPSASAMARLNRLRHQQIVLNAPTSDSFNGADGADFSSIPSSHQQQNYALMHVTGLIKHVPSGLEAPMTVNEDGYSLPRSATNFVVSLLDHSKSEGVNGSTDNGGGGATSNTPQGPVYFVGLARLHLTNLPNAADLSTHHAYHEFAVRLGGDKRVYFCDQRISNVFTNTDSTALQKNLLGEPFTDLIVREDEASRFSTLFEQVWNSNGQKFDIDLHLRPPGSSPPKSSTPPLATEQDIVPVKCTLSAFINPYSAKVNYIVGYIRRLQTPVSSSSESDVPTVSYHNTFASVGSGHQVVQQPIQEQNGVYWGGGHIQCPTLQPQRNYIPEYDFPSVSTGPTDDSYSTKLNEGHPMNSYPPQSQPVAHQSYLPSSSPYIQPQSAPVPPYTTNQSVYSPNTVPQEGISRTSTIAYLPMAGEQRSNGDWNQLSGSSVPSTPYHQSSYLHYLDASNSIPSMSGNPNPPPPPTYNAL</sequence>
<evidence type="ECO:0000259" key="8">
    <source>
        <dbReference type="PROSITE" id="PS50888"/>
    </source>
</evidence>
<dbReference type="WBParaSite" id="HNAJ_0000896001-mRNA-1">
    <property type="protein sequence ID" value="HNAJ_0000896001-mRNA-1"/>
    <property type="gene ID" value="HNAJ_0000896001"/>
</dbReference>
<dbReference type="SUPFAM" id="SSF47459">
    <property type="entry name" value="HLH, helix-loop-helix DNA-binding domain"/>
    <property type="match status" value="1"/>
</dbReference>
<feature type="compositionally biased region" description="Polar residues" evidence="6">
    <location>
        <begin position="586"/>
        <end position="600"/>
    </location>
</feature>
<evidence type="ECO:0000256" key="4">
    <source>
        <dbReference type="ARBA" id="ARBA00023163"/>
    </source>
</evidence>
<dbReference type="GO" id="GO:0005737">
    <property type="term" value="C:cytoplasm"/>
    <property type="evidence" value="ECO:0007669"/>
    <property type="project" value="InterPro"/>
</dbReference>
<dbReference type="Gene3D" id="4.10.280.10">
    <property type="entry name" value="Helix-loop-helix DNA-binding domain"/>
    <property type="match status" value="1"/>
</dbReference>
<evidence type="ECO:0000313" key="9">
    <source>
        <dbReference type="EMBL" id="VDO05178.1"/>
    </source>
</evidence>
<evidence type="ECO:0000256" key="2">
    <source>
        <dbReference type="ARBA" id="ARBA00023015"/>
    </source>
</evidence>